<protein>
    <recommendedName>
        <fullName evidence="1">Chromosomal replication initiator protein DnaA ATPAse domain-containing protein</fullName>
    </recommendedName>
</protein>
<sequence>MIKKNFNFDNFYVYEGNKVAFMAAQKVVQFPGEVFNPLYVYATGSYGKTHFLWTLYTELSKKENILIFTPREFEEYLQKNTQFDTAVFVDDINRVGEKFQDPILAMIDILITKNKQLCFSGNAPPRELKNLGQKVISRIEGGLVCDLQAPREMALVEFIKKKSEERGIIVPDEIALELTQLSGGSLRTIDGMLNRLVAYASLGNITFDLNTIRLILKEFYPRGIYSPVASLVEELKKSADEAITEITEIKDPRTEYKEKIYIWEMKGFDTSELKPLLDAEIDTLASAYNVFIKKVERLIELQKEFGALDVSKFPEDGMKIETMLFSPDKIEEIESLLNSIKEKLKSAERKFFENYWITDCNRTVVELYEKTIIPSLGKEFNPYIIFGGVGTGKTFLCQAISEDLRFRGYNPVVWDFEKDKQNLPEAKNEKDVLLIDNFHKIFLADNDLRNRVIEHIVEYIRQDKGVFIFSEPFGDDIVLSENEKMIFQLGVEATLKEPDPEITELYLKSKILPEEYDVLKAKGIPQFKNFNEIEAFILESRKPQIPPEEKPAEEVISLGLPGEEVIQPVIEEKVIEKIEVPEEITQVIEPAAELQPQSVETPLKKLNEGRLIILEIPDELLEENYVPLTRSE</sequence>
<dbReference type="AlphaFoldDB" id="A0A7C6AGL6"/>
<gene>
    <name evidence="2" type="ORF">ENV70_04055</name>
</gene>
<dbReference type="EMBL" id="DTHJ01000085">
    <property type="protein sequence ID" value="HHS62775.1"/>
    <property type="molecule type" value="Genomic_DNA"/>
</dbReference>
<feature type="domain" description="Chromosomal replication initiator protein DnaA ATPAse" evidence="1">
    <location>
        <begin position="3"/>
        <end position="146"/>
    </location>
</feature>
<proteinExistence type="predicted"/>
<dbReference type="GO" id="GO:0003688">
    <property type="term" value="F:DNA replication origin binding"/>
    <property type="evidence" value="ECO:0007669"/>
    <property type="project" value="TreeGrafter"/>
</dbReference>
<dbReference type="PANTHER" id="PTHR30050:SF2">
    <property type="entry name" value="CHROMOSOMAL REPLICATION INITIATOR PROTEIN DNAA"/>
    <property type="match status" value="1"/>
</dbReference>
<dbReference type="SUPFAM" id="SSF52540">
    <property type="entry name" value="P-loop containing nucleoside triphosphate hydrolases"/>
    <property type="match status" value="2"/>
</dbReference>
<evidence type="ECO:0000259" key="1">
    <source>
        <dbReference type="Pfam" id="PF00308"/>
    </source>
</evidence>
<accession>A0A7C6AGL6</accession>
<dbReference type="Gene3D" id="1.10.8.60">
    <property type="match status" value="1"/>
</dbReference>
<feature type="domain" description="Chromosomal replication initiator protein DnaA ATPAse" evidence="1">
    <location>
        <begin position="349"/>
        <end position="405"/>
    </location>
</feature>
<dbReference type="Pfam" id="PF00308">
    <property type="entry name" value="Bac_DnaA"/>
    <property type="match status" value="2"/>
</dbReference>
<dbReference type="CDD" id="cd00009">
    <property type="entry name" value="AAA"/>
    <property type="match status" value="1"/>
</dbReference>
<name>A0A7C6AGL6_UNCW3</name>
<dbReference type="Gene3D" id="3.40.50.300">
    <property type="entry name" value="P-loop containing nucleotide triphosphate hydrolases"/>
    <property type="match status" value="2"/>
</dbReference>
<dbReference type="GO" id="GO:0006270">
    <property type="term" value="P:DNA replication initiation"/>
    <property type="evidence" value="ECO:0007669"/>
    <property type="project" value="TreeGrafter"/>
</dbReference>
<reference evidence="2" key="1">
    <citation type="journal article" date="2020" name="mSystems">
        <title>Genome- and Community-Level Interaction Insights into Carbon Utilization and Element Cycling Functions of Hydrothermarchaeota in Hydrothermal Sediment.</title>
        <authorList>
            <person name="Zhou Z."/>
            <person name="Liu Y."/>
            <person name="Xu W."/>
            <person name="Pan J."/>
            <person name="Luo Z.H."/>
            <person name="Li M."/>
        </authorList>
    </citation>
    <scope>NUCLEOTIDE SEQUENCE [LARGE SCALE GENOMIC DNA]</scope>
    <source>
        <strain evidence="2">SpSt-783</strain>
    </source>
</reference>
<comment type="caution">
    <text evidence="2">The sequence shown here is derived from an EMBL/GenBank/DDBJ whole genome shotgun (WGS) entry which is preliminary data.</text>
</comment>
<dbReference type="InterPro" id="IPR013317">
    <property type="entry name" value="DnaA_dom"/>
</dbReference>
<organism evidence="2">
    <name type="scientific">candidate division WOR-3 bacterium</name>
    <dbReference type="NCBI Taxonomy" id="2052148"/>
    <lineage>
        <taxon>Bacteria</taxon>
        <taxon>Bacteria division WOR-3</taxon>
    </lineage>
</organism>
<dbReference type="InterPro" id="IPR027417">
    <property type="entry name" value="P-loop_NTPase"/>
</dbReference>
<dbReference type="PANTHER" id="PTHR30050">
    <property type="entry name" value="CHROMOSOMAL REPLICATION INITIATOR PROTEIN DNAA"/>
    <property type="match status" value="1"/>
</dbReference>
<dbReference type="GO" id="GO:0005886">
    <property type="term" value="C:plasma membrane"/>
    <property type="evidence" value="ECO:0007669"/>
    <property type="project" value="TreeGrafter"/>
</dbReference>
<evidence type="ECO:0000313" key="2">
    <source>
        <dbReference type="EMBL" id="HHS62775.1"/>
    </source>
</evidence>